<dbReference type="SUPFAM" id="SSF52540">
    <property type="entry name" value="P-loop containing nucleoside triphosphate hydrolases"/>
    <property type="match status" value="1"/>
</dbReference>
<keyword evidence="2" id="KW-1185">Reference proteome</keyword>
<name>A0A5B7WS45_9MICC</name>
<keyword evidence="1" id="KW-0808">Transferase</keyword>
<gene>
    <name evidence="1" type="ORF">GcLGCM259_1170</name>
</gene>
<dbReference type="Gene3D" id="3.40.50.300">
    <property type="entry name" value="P-loop containing nucleotide triphosphate hydrolases"/>
    <property type="match status" value="1"/>
</dbReference>
<reference evidence="1 2" key="1">
    <citation type="submission" date="2018-12" db="EMBL/GenBank/DDBJ databases">
        <title>Complete Genome Sequence of Glutamicibacter creatinolyticus strain LGCM259,isolated from an abscess of a 12-year-old mare in Italy.</title>
        <authorList>
            <person name="Santos R.G."/>
            <person name="Silva A.L."/>
            <person name="Seyffert N."/>
            <person name="Castro T.L.P."/>
            <person name="Attili A.R."/>
            <person name="Rifici C."/>
            <person name="Mazzullo G."/>
            <person name="Brenig B."/>
            <person name="Venanzi F."/>
            <person name="Azevedo V."/>
        </authorList>
    </citation>
    <scope>NUCLEOTIDE SEQUENCE [LARGE SCALE GENOMIC DNA]</scope>
    <source>
        <strain evidence="1 2">LGCM 259</strain>
    </source>
</reference>
<dbReference type="GO" id="GO:0006044">
    <property type="term" value="P:N-acetylglucosamine metabolic process"/>
    <property type="evidence" value="ECO:0007669"/>
    <property type="project" value="TreeGrafter"/>
</dbReference>
<dbReference type="GO" id="GO:0001517">
    <property type="term" value="F:N-acetylglucosamine 6-O-sulfotransferase activity"/>
    <property type="evidence" value="ECO:0007669"/>
    <property type="project" value="TreeGrafter"/>
</dbReference>
<dbReference type="Pfam" id="PF13469">
    <property type="entry name" value="Sulfotransfer_3"/>
    <property type="match status" value="1"/>
</dbReference>
<evidence type="ECO:0000313" key="2">
    <source>
        <dbReference type="Proteomes" id="UP000307000"/>
    </source>
</evidence>
<dbReference type="PANTHER" id="PTHR10704:SF44">
    <property type="entry name" value="LD35051P-RELATED"/>
    <property type="match status" value="1"/>
</dbReference>
<dbReference type="EMBL" id="CP034412">
    <property type="protein sequence ID" value="QCY46911.1"/>
    <property type="molecule type" value="Genomic_DNA"/>
</dbReference>
<dbReference type="Proteomes" id="UP000307000">
    <property type="component" value="Chromosome"/>
</dbReference>
<organism evidence="1 2">
    <name type="scientific">Glutamicibacter creatinolyticus</name>
    <dbReference type="NCBI Taxonomy" id="162496"/>
    <lineage>
        <taxon>Bacteria</taxon>
        <taxon>Bacillati</taxon>
        <taxon>Actinomycetota</taxon>
        <taxon>Actinomycetes</taxon>
        <taxon>Micrococcales</taxon>
        <taxon>Micrococcaceae</taxon>
        <taxon>Glutamicibacter</taxon>
    </lineage>
</organism>
<dbReference type="GO" id="GO:0006790">
    <property type="term" value="P:sulfur compound metabolic process"/>
    <property type="evidence" value="ECO:0007669"/>
    <property type="project" value="TreeGrafter"/>
</dbReference>
<accession>A0A5B7WS45</accession>
<dbReference type="InterPro" id="IPR027417">
    <property type="entry name" value="P-loop_NTPase"/>
</dbReference>
<dbReference type="PANTHER" id="PTHR10704">
    <property type="entry name" value="CARBOHYDRATE SULFOTRANSFERASE"/>
    <property type="match status" value="1"/>
</dbReference>
<dbReference type="KEGG" id="gcr:GcLGCM259_1170"/>
<protein>
    <submittedName>
        <fullName evidence="1">Sulfotransferase domain protein</fullName>
    </submittedName>
</protein>
<proteinExistence type="predicted"/>
<sequence length="303" mass="34740">MLGGFGRSGSTLLERCLAQCEDFMGLGELLHLWERGLRDNELCGCGLPFHECPVWQQIGVQAYGRWGRIDTDQAIADRRTVIRNRFLPELILQRGFGQRRQARQRLLSNLSKLYRAADTVADGKVLVDSSKHPAYAYFLRSLPIDLRCVLVVRDPRGVAYSWSKVVTRPETGSRAEDMPRYSVPASIFNWTTYSLLFHALTLLRIPVLTVHYEEFMTDPTRTLEEVIRFAGLEPTQARVPEFADGHITLDAHHTVAGNPMRFKVGQIKLKFDNAWTTQMKDLDRRLATTLSAPLRLFYRFNQR</sequence>
<evidence type="ECO:0000313" key="1">
    <source>
        <dbReference type="EMBL" id="QCY46911.1"/>
    </source>
</evidence>
<dbReference type="AlphaFoldDB" id="A0A5B7WS45"/>
<dbReference type="InterPro" id="IPR051135">
    <property type="entry name" value="Gal/GlcNAc/GalNAc_ST"/>
</dbReference>